<gene>
    <name evidence="9" type="ORF">COW36_09665</name>
</gene>
<evidence type="ECO:0000256" key="1">
    <source>
        <dbReference type="ARBA" id="ARBA00006217"/>
    </source>
</evidence>
<dbReference type="GO" id="GO:0004089">
    <property type="term" value="F:carbonate dehydratase activity"/>
    <property type="evidence" value="ECO:0007669"/>
    <property type="project" value="UniProtKB-EC"/>
</dbReference>
<dbReference type="EC" id="4.2.1.1" evidence="2"/>
<evidence type="ECO:0000256" key="4">
    <source>
        <dbReference type="ARBA" id="ARBA00022833"/>
    </source>
</evidence>
<evidence type="ECO:0000256" key="3">
    <source>
        <dbReference type="ARBA" id="ARBA00022723"/>
    </source>
</evidence>
<sequence>MKFKTILFSLISALIVSSPSNAAPYLENRPESIIQRLFSQSQKFVSQHNHAYFENFQGEQNPGITLLGCSDSRAHAVAFSEDPVNQIFSVRNIGNQIYNSFGSVDYGVYQLKTPILLILGHTHCGAVKAALTEYSQESFAIVREVDHLSAHLNHQPIPNTKNAFESFWLESVQRNVDYQVQVALRRYQPEIQTGKLTVMGAVYDFLNAYGQGEGRLMLVNLNGETQLDKIKQSDLLKGLSEDLRKHSIQRVNYSTPLESPPIYSH</sequence>
<evidence type="ECO:0000256" key="7">
    <source>
        <dbReference type="PIRSR" id="PIRSR601765-1"/>
    </source>
</evidence>
<feature type="binding site" evidence="7">
    <location>
        <position position="124"/>
    </location>
    <ligand>
        <name>Zn(2+)</name>
        <dbReference type="ChEBI" id="CHEBI:29105"/>
    </ligand>
</feature>
<feature type="binding site" evidence="7">
    <location>
        <position position="69"/>
    </location>
    <ligand>
        <name>Zn(2+)</name>
        <dbReference type="ChEBI" id="CHEBI:29105"/>
    </ligand>
</feature>
<accession>A0A2M7G5I3</accession>
<evidence type="ECO:0000313" key="10">
    <source>
        <dbReference type="Proteomes" id="UP000231019"/>
    </source>
</evidence>
<keyword evidence="8" id="KW-0732">Signal</keyword>
<dbReference type="PANTHER" id="PTHR11002">
    <property type="entry name" value="CARBONIC ANHYDRASE"/>
    <property type="match status" value="1"/>
</dbReference>
<evidence type="ECO:0000256" key="5">
    <source>
        <dbReference type="ARBA" id="ARBA00023239"/>
    </source>
</evidence>
<dbReference type="SUPFAM" id="SSF53056">
    <property type="entry name" value="beta-carbonic anhydrase, cab"/>
    <property type="match status" value="1"/>
</dbReference>
<dbReference type="AlphaFoldDB" id="A0A2M7G5I3"/>
<keyword evidence="4 7" id="KW-0862">Zinc</keyword>
<keyword evidence="5" id="KW-0456">Lyase</keyword>
<dbReference type="InterPro" id="IPR036874">
    <property type="entry name" value="Carbonic_anhydrase_sf"/>
</dbReference>
<dbReference type="EMBL" id="PFFQ01000026">
    <property type="protein sequence ID" value="PIW17228.1"/>
    <property type="molecule type" value="Genomic_DNA"/>
</dbReference>
<dbReference type="Gene3D" id="3.40.1050.10">
    <property type="entry name" value="Carbonic anhydrase"/>
    <property type="match status" value="1"/>
</dbReference>
<evidence type="ECO:0000313" key="9">
    <source>
        <dbReference type="EMBL" id="PIW17228.1"/>
    </source>
</evidence>
<feature type="binding site" evidence="7">
    <location>
        <position position="71"/>
    </location>
    <ligand>
        <name>Zn(2+)</name>
        <dbReference type="ChEBI" id="CHEBI:29105"/>
    </ligand>
</feature>
<feature type="signal peptide" evidence="8">
    <location>
        <begin position="1"/>
        <end position="22"/>
    </location>
</feature>
<comment type="similarity">
    <text evidence="1">Belongs to the beta-class carbonic anhydrase family.</text>
</comment>
<organism evidence="9 10">
    <name type="scientific">bacterium (Candidatus Blackallbacteria) CG17_big_fil_post_rev_8_21_14_2_50_48_46</name>
    <dbReference type="NCBI Taxonomy" id="2014261"/>
    <lineage>
        <taxon>Bacteria</taxon>
        <taxon>Candidatus Blackallbacteria</taxon>
    </lineage>
</organism>
<keyword evidence="3 7" id="KW-0479">Metal-binding</keyword>
<comment type="caution">
    <text evidence="9">The sequence shown here is derived from an EMBL/GenBank/DDBJ whole genome shotgun (WGS) entry which is preliminary data.</text>
</comment>
<dbReference type="GO" id="GO:0008270">
    <property type="term" value="F:zinc ion binding"/>
    <property type="evidence" value="ECO:0007669"/>
    <property type="project" value="InterPro"/>
</dbReference>
<proteinExistence type="inferred from homology"/>
<dbReference type="InterPro" id="IPR001765">
    <property type="entry name" value="Carbonic_anhydrase"/>
</dbReference>
<dbReference type="Pfam" id="PF00484">
    <property type="entry name" value="Pro_CA"/>
    <property type="match status" value="1"/>
</dbReference>
<evidence type="ECO:0000256" key="6">
    <source>
        <dbReference type="ARBA" id="ARBA00048348"/>
    </source>
</evidence>
<dbReference type="SMART" id="SM00947">
    <property type="entry name" value="Pro_CA"/>
    <property type="match status" value="1"/>
</dbReference>
<protein>
    <recommendedName>
        <fullName evidence="2">carbonic anhydrase</fullName>
        <ecNumber evidence="2">4.2.1.1</ecNumber>
    </recommendedName>
</protein>
<feature type="chain" id="PRO_5014908737" description="carbonic anhydrase" evidence="8">
    <location>
        <begin position="23"/>
        <end position="265"/>
    </location>
</feature>
<comment type="catalytic activity">
    <reaction evidence="6">
        <text>hydrogencarbonate + H(+) = CO2 + H2O</text>
        <dbReference type="Rhea" id="RHEA:10748"/>
        <dbReference type="ChEBI" id="CHEBI:15377"/>
        <dbReference type="ChEBI" id="CHEBI:15378"/>
        <dbReference type="ChEBI" id="CHEBI:16526"/>
        <dbReference type="ChEBI" id="CHEBI:17544"/>
        <dbReference type="EC" id="4.2.1.1"/>
    </reaction>
</comment>
<evidence type="ECO:0000256" key="2">
    <source>
        <dbReference type="ARBA" id="ARBA00012925"/>
    </source>
</evidence>
<comment type="cofactor">
    <cofactor evidence="7">
        <name>Zn(2+)</name>
        <dbReference type="ChEBI" id="CHEBI:29105"/>
    </cofactor>
    <text evidence="7">Binds 1 zinc ion per subunit.</text>
</comment>
<evidence type="ECO:0000256" key="8">
    <source>
        <dbReference type="SAM" id="SignalP"/>
    </source>
</evidence>
<feature type="binding site" evidence="7">
    <location>
        <position position="121"/>
    </location>
    <ligand>
        <name>Zn(2+)</name>
        <dbReference type="ChEBI" id="CHEBI:29105"/>
    </ligand>
</feature>
<dbReference type="PANTHER" id="PTHR11002:SF76">
    <property type="entry name" value="CARBONIC ANHYDRASE"/>
    <property type="match status" value="1"/>
</dbReference>
<reference evidence="9 10" key="1">
    <citation type="submission" date="2017-09" db="EMBL/GenBank/DDBJ databases">
        <title>Depth-based differentiation of microbial function through sediment-hosted aquifers and enrichment of novel symbionts in the deep terrestrial subsurface.</title>
        <authorList>
            <person name="Probst A.J."/>
            <person name="Ladd B."/>
            <person name="Jarett J.K."/>
            <person name="Geller-Mcgrath D.E."/>
            <person name="Sieber C.M."/>
            <person name="Emerson J.B."/>
            <person name="Anantharaman K."/>
            <person name="Thomas B.C."/>
            <person name="Malmstrom R."/>
            <person name="Stieglmeier M."/>
            <person name="Klingl A."/>
            <person name="Woyke T."/>
            <person name="Ryan C.M."/>
            <person name="Banfield J.F."/>
        </authorList>
    </citation>
    <scope>NUCLEOTIDE SEQUENCE [LARGE SCALE GENOMIC DNA]</scope>
    <source>
        <strain evidence="9">CG17_big_fil_post_rev_8_21_14_2_50_48_46</strain>
    </source>
</reference>
<name>A0A2M7G5I3_9BACT</name>
<dbReference type="Proteomes" id="UP000231019">
    <property type="component" value="Unassembled WGS sequence"/>
</dbReference>